<dbReference type="EMBL" id="CM042037">
    <property type="protein sequence ID" value="KAI3743460.1"/>
    <property type="molecule type" value="Genomic_DNA"/>
</dbReference>
<proteinExistence type="predicted"/>
<evidence type="ECO:0000313" key="1">
    <source>
        <dbReference type="EMBL" id="KAI3743460.1"/>
    </source>
</evidence>
<sequence length="91" mass="10465">MFIYCSKLEVRATRATTKNAFNDKFTEAFDVLFIEMRMCGRVLVMPVLQKYGSDRTMDPASKESQKGRFLGDGVSFRQGVRFQGLSRLLRD</sequence>
<name>A0ACB9DA92_9ASTR</name>
<reference evidence="2" key="1">
    <citation type="journal article" date="2022" name="Mol. Ecol. Resour.">
        <title>The genomes of chicory, endive, great burdock and yacon provide insights into Asteraceae palaeo-polyploidization history and plant inulin production.</title>
        <authorList>
            <person name="Fan W."/>
            <person name="Wang S."/>
            <person name="Wang H."/>
            <person name="Wang A."/>
            <person name="Jiang F."/>
            <person name="Liu H."/>
            <person name="Zhao H."/>
            <person name="Xu D."/>
            <person name="Zhang Y."/>
        </authorList>
    </citation>
    <scope>NUCLEOTIDE SEQUENCE [LARGE SCALE GENOMIC DNA]</scope>
    <source>
        <strain evidence="2">cv. Yunnan</strain>
    </source>
</reference>
<keyword evidence="2" id="KW-1185">Reference proteome</keyword>
<dbReference type="Proteomes" id="UP001056120">
    <property type="component" value="Linkage Group LG20"/>
</dbReference>
<evidence type="ECO:0000313" key="2">
    <source>
        <dbReference type="Proteomes" id="UP001056120"/>
    </source>
</evidence>
<gene>
    <name evidence="1" type="ORF">L1987_61169</name>
</gene>
<reference evidence="1 2" key="2">
    <citation type="journal article" date="2022" name="Mol. Ecol. Resour.">
        <title>The genomes of chicory, endive, great burdock and yacon provide insights into Asteraceae paleo-polyploidization history and plant inulin production.</title>
        <authorList>
            <person name="Fan W."/>
            <person name="Wang S."/>
            <person name="Wang H."/>
            <person name="Wang A."/>
            <person name="Jiang F."/>
            <person name="Liu H."/>
            <person name="Zhao H."/>
            <person name="Xu D."/>
            <person name="Zhang Y."/>
        </authorList>
    </citation>
    <scope>NUCLEOTIDE SEQUENCE [LARGE SCALE GENOMIC DNA]</scope>
    <source>
        <strain evidence="2">cv. Yunnan</strain>
        <tissue evidence="1">Leaves</tissue>
    </source>
</reference>
<organism evidence="1 2">
    <name type="scientific">Smallanthus sonchifolius</name>
    <dbReference type="NCBI Taxonomy" id="185202"/>
    <lineage>
        <taxon>Eukaryota</taxon>
        <taxon>Viridiplantae</taxon>
        <taxon>Streptophyta</taxon>
        <taxon>Embryophyta</taxon>
        <taxon>Tracheophyta</taxon>
        <taxon>Spermatophyta</taxon>
        <taxon>Magnoliopsida</taxon>
        <taxon>eudicotyledons</taxon>
        <taxon>Gunneridae</taxon>
        <taxon>Pentapetalae</taxon>
        <taxon>asterids</taxon>
        <taxon>campanulids</taxon>
        <taxon>Asterales</taxon>
        <taxon>Asteraceae</taxon>
        <taxon>Asteroideae</taxon>
        <taxon>Heliantheae alliance</taxon>
        <taxon>Millerieae</taxon>
        <taxon>Smallanthus</taxon>
    </lineage>
</organism>
<accession>A0ACB9DA92</accession>
<protein>
    <submittedName>
        <fullName evidence="1">Uncharacterized protein</fullName>
    </submittedName>
</protein>
<comment type="caution">
    <text evidence="1">The sequence shown here is derived from an EMBL/GenBank/DDBJ whole genome shotgun (WGS) entry which is preliminary data.</text>
</comment>